<dbReference type="GO" id="GO:0003824">
    <property type="term" value="F:catalytic activity"/>
    <property type="evidence" value="ECO:0007669"/>
    <property type="project" value="InterPro"/>
</dbReference>
<comment type="caution">
    <text evidence="2">The sequence shown here is derived from an EMBL/GenBank/DDBJ whole genome shotgun (WGS) entry which is preliminary data.</text>
</comment>
<evidence type="ECO:0000313" key="2">
    <source>
        <dbReference type="EMBL" id="EAU43140.1"/>
    </source>
</evidence>
<organism evidence="2 3">
    <name type="scientific">Fulvimarina pelagi HTCC2506</name>
    <dbReference type="NCBI Taxonomy" id="314231"/>
    <lineage>
        <taxon>Bacteria</taxon>
        <taxon>Pseudomonadati</taxon>
        <taxon>Pseudomonadota</taxon>
        <taxon>Alphaproteobacteria</taxon>
        <taxon>Hyphomicrobiales</taxon>
        <taxon>Aurantimonadaceae</taxon>
        <taxon>Fulvimarina</taxon>
    </lineage>
</organism>
<dbReference type="PANTHER" id="PTHR11079">
    <property type="entry name" value="CYTOSINE DEAMINASE FAMILY MEMBER"/>
    <property type="match status" value="1"/>
</dbReference>
<dbReference type="Pfam" id="PF00383">
    <property type="entry name" value="dCMP_cyt_deam_1"/>
    <property type="match status" value="1"/>
</dbReference>
<dbReference type="Gene3D" id="3.40.140.10">
    <property type="entry name" value="Cytidine Deaminase, domain 2"/>
    <property type="match status" value="1"/>
</dbReference>
<dbReference type="STRING" id="217511.GCA_001463845_00733"/>
<protein>
    <recommendedName>
        <fullName evidence="1">CMP/dCMP-type deaminase domain-containing protein</fullName>
    </recommendedName>
</protein>
<dbReference type="Proteomes" id="UP000004310">
    <property type="component" value="Unassembled WGS sequence"/>
</dbReference>
<sequence length="164" mass="18173">MYHASAEIDDIDRVHLARCVELARQAVEEGHKPFGSRLVAGNGTVLKEDYNRTGDGDPTAHPEFALARWAGLNMEPSERAEATVYTSGEHCPMCATAHGIVGLGRIVYGSSTEQLLAWLDELGVDSFPFKPIPVREVLPNHQVSGPDMTFADEIRMLHERVHRR</sequence>
<keyword evidence="3" id="KW-1185">Reference proteome</keyword>
<dbReference type="PANTHER" id="PTHR11079:SF179">
    <property type="entry name" value="TRNA(ADENINE(34)) DEAMINASE, CHLOROPLASTIC"/>
    <property type="match status" value="1"/>
</dbReference>
<dbReference type="EMBL" id="AATP01000001">
    <property type="protein sequence ID" value="EAU43140.1"/>
    <property type="molecule type" value="Genomic_DNA"/>
</dbReference>
<evidence type="ECO:0000259" key="1">
    <source>
        <dbReference type="PROSITE" id="PS51747"/>
    </source>
</evidence>
<evidence type="ECO:0000313" key="3">
    <source>
        <dbReference type="Proteomes" id="UP000004310"/>
    </source>
</evidence>
<dbReference type="SUPFAM" id="SSF53927">
    <property type="entry name" value="Cytidine deaminase-like"/>
    <property type="match status" value="1"/>
</dbReference>
<dbReference type="InterPro" id="IPR016193">
    <property type="entry name" value="Cytidine_deaminase-like"/>
</dbReference>
<dbReference type="PROSITE" id="PS51747">
    <property type="entry name" value="CYT_DCMP_DEAMINASES_2"/>
    <property type="match status" value="1"/>
</dbReference>
<feature type="domain" description="CMP/dCMP-type deaminase" evidence="1">
    <location>
        <begin position="10"/>
        <end position="119"/>
    </location>
</feature>
<dbReference type="InterPro" id="IPR002125">
    <property type="entry name" value="CMP_dCMP_dom"/>
</dbReference>
<dbReference type="AlphaFoldDB" id="Q0G5C4"/>
<accession>Q0G5C4</accession>
<dbReference type="HOGENOM" id="CLU_025810_5_1_5"/>
<dbReference type="CDD" id="cd01285">
    <property type="entry name" value="nucleoside_deaminase"/>
    <property type="match status" value="1"/>
</dbReference>
<name>Q0G5C4_9HYPH</name>
<proteinExistence type="predicted"/>
<dbReference type="RefSeq" id="WP_007067114.1">
    <property type="nucleotide sequence ID" value="NZ_DS022272.1"/>
</dbReference>
<reference evidence="2 3" key="1">
    <citation type="journal article" date="2010" name="J. Bacteriol.">
        <title>Genome sequence of Fulvimarina pelagi HTCC2506T, a Mn(II)-oxidizing alphaproteobacterium possessing an aerobic anoxygenic photosynthetic gene cluster and Xanthorhodopsin.</title>
        <authorList>
            <person name="Kang I."/>
            <person name="Oh H.M."/>
            <person name="Lim S.I."/>
            <person name="Ferriera S."/>
            <person name="Giovannoni S.J."/>
            <person name="Cho J.C."/>
        </authorList>
    </citation>
    <scope>NUCLEOTIDE SEQUENCE [LARGE SCALE GENOMIC DNA]</scope>
    <source>
        <strain evidence="2 3">HTCC2506</strain>
    </source>
</reference>
<gene>
    <name evidence="2" type="ORF">FP2506_09861</name>
</gene>
<dbReference type="eggNOG" id="COG0590">
    <property type="taxonomic scope" value="Bacteria"/>
</dbReference>